<keyword evidence="1" id="KW-0472">Membrane</keyword>
<dbReference type="Proteomes" id="UP001207742">
    <property type="component" value="Unassembled WGS sequence"/>
</dbReference>
<name>A0ABT3IEH8_9BACT</name>
<dbReference type="RefSeq" id="WP_264726684.1">
    <property type="nucleotide sequence ID" value="NZ_JAPDNR010000001.1"/>
</dbReference>
<keyword evidence="1" id="KW-0812">Transmembrane</keyword>
<organism evidence="2 3">
    <name type="scientific">Chitinophaga nivalis</name>
    <dbReference type="NCBI Taxonomy" id="2991709"/>
    <lineage>
        <taxon>Bacteria</taxon>
        <taxon>Pseudomonadati</taxon>
        <taxon>Bacteroidota</taxon>
        <taxon>Chitinophagia</taxon>
        <taxon>Chitinophagales</taxon>
        <taxon>Chitinophagaceae</taxon>
        <taxon>Chitinophaga</taxon>
    </lineage>
</organism>
<evidence type="ECO:0000313" key="2">
    <source>
        <dbReference type="EMBL" id="MCW3482362.1"/>
    </source>
</evidence>
<comment type="caution">
    <text evidence="2">The sequence shown here is derived from an EMBL/GenBank/DDBJ whole genome shotgun (WGS) entry which is preliminary data.</text>
</comment>
<accession>A0ABT3IEH8</accession>
<feature type="transmembrane region" description="Helical" evidence="1">
    <location>
        <begin position="104"/>
        <end position="127"/>
    </location>
</feature>
<gene>
    <name evidence="2" type="ORF">OL497_00515</name>
</gene>
<keyword evidence="1" id="KW-1133">Transmembrane helix</keyword>
<evidence type="ECO:0000313" key="3">
    <source>
        <dbReference type="Proteomes" id="UP001207742"/>
    </source>
</evidence>
<proteinExistence type="predicted"/>
<keyword evidence="3" id="KW-1185">Reference proteome</keyword>
<dbReference type="EMBL" id="JAPDNS010000001">
    <property type="protein sequence ID" value="MCW3482362.1"/>
    <property type="molecule type" value="Genomic_DNA"/>
</dbReference>
<reference evidence="2 3" key="1">
    <citation type="submission" date="2022-10" db="EMBL/GenBank/DDBJ databases">
        <title>Chitinophaga nivalis PC15 sp. nov., isolated from Pyeongchang county, South Korea.</title>
        <authorList>
            <person name="Trinh H.N."/>
        </authorList>
    </citation>
    <scope>NUCLEOTIDE SEQUENCE [LARGE SCALE GENOMIC DNA]</scope>
    <source>
        <strain evidence="2 3">PC14</strain>
    </source>
</reference>
<evidence type="ECO:0000256" key="1">
    <source>
        <dbReference type="SAM" id="Phobius"/>
    </source>
</evidence>
<evidence type="ECO:0008006" key="4">
    <source>
        <dbReference type="Google" id="ProtNLM"/>
    </source>
</evidence>
<protein>
    <recommendedName>
        <fullName evidence="4">DUF3592 domain-containing protein</fullName>
    </recommendedName>
</protein>
<sequence>MRFIFIAGLIFFIGSFFLIPNSLKKFEVGQHGTIVKMKIEEMPSSCIGTKVRYQVVFSYNSKRYEKQTRGGFCEEHYIGELVDIKMLPGEDTILWAFDSGLGDILSVIGLGLFGLGVSIAVVVKNWMFKREILKMSLSKSRKSNKPKGKR</sequence>